<dbReference type="GO" id="GO:1902387">
    <property type="term" value="F:ceramide 1-phosphate binding"/>
    <property type="evidence" value="ECO:0007669"/>
    <property type="project" value="TreeGrafter"/>
</dbReference>
<dbReference type="EMBL" id="JAIWYP010000001">
    <property type="protein sequence ID" value="KAH3885085.1"/>
    <property type="molecule type" value="Genomic_DNA"/>
</dbReference>
<proteinExistence type="predicted"/>
<evidence type="ECO:0000256" key="1">
    <source>
        <dbReference type="ARBA" id="ARBA00022448"/>
    </source>
</evidence>
<reference evidence="3" key="2">
    <citation type="submission" date="2020-11" db="EMBL/GenBank/DDBJ databases">
        <authorList>
            <person name="McCartney M.A."/>
            <person name="Auch B."/>
            <person name="Kono T."/>
            <person name="Mallez S."/>
            <person name="Becker A."/>
            <person name="Gohl D.M."/>
            <person name="Silverstein K.A.T."/>
            <person name="Koren S."/>
            <person name="Bechman K.B."/>
            <person name="Herman A."/>
            <person name="Abrahante J.E."/>
            <person name="Garbe J."/>
        </authorList>
    </citation>
    <scope>NUCLEOTIDE SEQUENCE</scope>
    <source>
        <strain evidence="3">Duluth1</strain>
        <tissue evidence="3">Whole animal</tissue>
    </source>
</reference>
<dbReference type="OrthoDB" id="205255at2759"/>
<reference evidence="3" key="1">
    <citation type="journal article" date="2019" name="bioRxiv">
        <title>The Genome of the Zebra Mussel, Dreissena polymorpha: A Resource for Invasive Species Research.</title>
        <authorList>
            <person name="McCartney M.A."/>
            <person name="Auch B."/>
            <person name="Kono T."/>
            <person name="Mallez S."/>
            <person name="Zhang Y."/>
            <person name="Obille A."/>
            <person name="Becker A."/>
            <person name="Abrahante J.E."/>
            <person name="Garbe J."/>
            <person name="Badalamenti J.P."/>
            <person name="Herman A."/>
            <person name="Mangelson H."/>
            <person name="Liachko I."/>
            <person name="Sullivan S."/>
            <person name="Sone E.D."/>
            <person name="Koren S."/>
            <person name="Silverstein K.A.T."/>
            <person name="Beckman K.B."/>
            <person name="Gohl D.M."/>
        </authorList>
    </citation>
    <scope>NUCLEOTIDE SEQUENCE</scope>
    <source>
        <strain evidence="3">Duluth1</strain>
        <tissue evidence="3">Whole animal</tissue>
    </source>
</reference>
<comment type="caution">
    <text evidence="3">The sequence shown here is derived from an EMBL/GenBank/DDBJ whole genome shotgun (WGS) entry which is preliminary data.</text>
</comment>
<sequence length="218" mass="24423">MPSIIGQQKLFPTISSIDEIVTEDFLEAAMGAVAIVGSMGSQFSMTRDDMLGNVKKVRTKYETDKKGLHLLKDLLQNEKANKEDKNDKSGTVGALWLKRGLEYLCEVFWELIQEHVASKQPGGKSDSGAVKAACKAAYEKTLTKYHNMASRMVVKGGLMLSPYKETLMTNLAHGEKDKDDEVIEDMKVYEKPLRAYVIVVCQLFQSFDYKDECLTPQP</sequence>
<dbReference type="Pfam" id="PF08718">
    <property type="entry name" value="GLTP"/>
    <property type="match status" value="1"/>
</dbReference>
<feature type="domain" description="Glycolipid transfer protein" evidence="2">
    <location>
        <begin position="20"/>
        <end position="172"/>
    </location>
</feature>
<gene>
    <name evidence="3" type="ORF">DPMN_009074</name>
</gene>
<dbReference type="SUPFAM" id="SSF110004">
    <property type="entry name" value="Glycolipid transfer protein, GLTP"/>
    <property type="match status" value="1"/>
</dbReference>
<name>A0A9D4MZL8_DREPO</name>
<protein>
    <recommendedName>
        <fullName evidence="2">Glycolipid transfer protein domain-containing protein</fullName>
    </recommendedName>
</protein>
<dbReference type="GO" id="GO:0016020">
    <property type="term" value="C:membrane"/>
    <property type="evidence" value="ECO:0007669"/>
    <property type="project" value="TreeGrafter"/>
</dbReference>
<dbReference type="InterPro" id="IPR014830">
    <property type="entry name" value="Glycolipid_transfer_prot_dom"/>
</dbReference>
<evidence type="ECO:0000259" key="2">
    <source>
        <dbReference type="Pfam" id="PF08718"/>
    </source>
</evidence>
<dbReference type="AlphaFoldDB" id="A0A9D4MZL8"/>
<dbReference type="Gene3D" id="1.10.3520.10">
    <property type="entry name" value="Glycolipid transfer protein"/>
    <property type="match status" value="1"/>
</dbReference>
<dbReference type="InterPro" id="IPR036497">
    <property type="entry name" value="GLTP_sf"/>
</dbReference>
<dbReference type="GO" id="GO:0005829">
    <property type="term" value="C:cytosol"/>
    <property type="evidence" value="ECO:0007669"/>
    <property type="project" value="TreeGrafter"/>
</dbReference>
<dbReference type="GO" id="GO:1902388">
    <property type="term" value="F:ceramide 1-phosphate transfer activity"/>
    <property type="evidence" value="ECO:0007669"/>
    <property type="project" value="TreeGrafter"/>
</dbReference>
<dbReference type="Proteomes" id="UP000828390">
    <property type="component" value="Unassembled WGS sequence"/>
</dbReference>
<evidence type="ECO:0000313" key="3">
    <source>
        <dbReference type="EMBL" id="KAH3885085.1"/>
    </source>
</evidence>
<dbReference type="PANTHER" id="PTHR10219:SF25">
    <property type="entry name" value="PLECKSTRIN HOMOLOGY DOMAIN-CONTAINING FAMILY A MEMBER 8"/>
    <property type="match status" value="1"/>
</dbReference>
<accession>A0A9D4MZL8</accession>
<evidence type="ECO:0000313" key="4">
    <source>
        <dbReference type="Proteomes" id="UP000828390"/>
    </source>
</evidence>
<keyword evidence="4" id="KW-1185">Reference proteome</keyword>
<keyword evidence="1" id="KW-0813">Transport</keyword>
<dbReference type="PANTHER" id="PTHR10219">
    <property type="entry name" value="GLYCOLIPID TRANSFER PROTEIN-RELATED"/>
    <property type="match status" value="1"/>
</dbReference>
<organism evidence="3 4">
    <name type="scientific">Dreissena polymorpha</name>
    <name type="common">Zebra mussel</name>
    <name type="synonym">Mytilus polymorpha</name>
    <dbReference type="NCBI Taxonomy" id="45954"/>
    <lineage>
        <taxon>Eukaryota</taxon>
        <taxon>Metazoa</taxon>
        <taxon>Spiralia</taxon>
        <taxon>Lophotrochozoa</taxon>
        <taxon>Mollusca</taxon>
        <taxon>Bivalvia</taxon>
        <taxon>Autobranchia</taxon>
        <taxon>Heteroconchia</taxon>
        <taxon>Euheterodonta</taxon>
        <taxon>Imparidentia</taxon>
        <taxon>Neoheterodontei</taxon>
        <taxon>Myida</taxon>
        <taxon>Dreissenoidea</taxon>
        <taxon>Dreissenidae</taxon>
        <taxon>Dreissena</taxon>
    </lineage>
</organism>